<organism evidence="12 13">
    <name type="scientific">Ladona fulva</name>
    <name type="common">Scarce chaser dragonfly</name>
    <name type="synonym">Libellula fulva</name>
    <dbReference type="NCBI Taxonomy" id="123851"/>
    <lineage>
        <taxon>Eukaryota</taxon>
        <taxon>Metazoa</taxon>
        <taxon>Ecdysozoa</taxon>
        <taxon>Arthropoda</taxon>
        <taxon>Hexapoda</taxon>
        <taxon>Insecta</taxon>
        <taxon>Pterygota</taxon>
        <taxon>Palaeoptera</taxon>
        <taxon>Odonata</taxon>
        <taxon>Epiprocta</taxon>
        <taxon>Anisoptera</taxon>
        <taxon>Libelluloidea</taxon>
        <taxon>Libellulidae</taxon>
        <taxon>Ladona</taxon>
    </lineage>
</organism>
<dbReference type="NCBIfam" id="NF004018">
    <property type="entry name" value="PRK05480.1"/>
    <property type="match status" value="1"/>
</dbReference>
<comment type="catalytic activity">
    <reaction evidence="8">
        <text>uridine + ATP = UMP + ADP + H(+)</text>
        <dbReference type="Rhea" id="RHEA:16825"/>
        <dbReference type="ChEBI" id="CHEBI:15378"/>
        <dbReference type="ChEBI" id="CHEBI:16704"/>
        <dbReference type="ChEBI" id="CHEBI:30616"/>
        <dbReference type="ChEBI" id="CHEBI:57865"/>
        <dbReference type="ChEBI" id="CHEBI:456216"/>
        <dbReference type="EC" id="2.7.1.48"/>
    </reaction>
</comment>
<keyword evidence="9" id="KW-0812">Transmembrane</keyword>
<evidence type="ECO:0000256" key="3">
    <source>
        <dbReference type="ARBA" id="ARBA00012137"/>
    </source>
</evidence>
<evidence type="ECO:0000313" key="12">
    <source>
        <dbReference type="EMBL" id="KAG8237981.1"/>
    </source>
</evidence>
<keyword evidence="9" id="KW-1133">Transmembrane helix</keyword>
<dbReference type="InterPro" id="IPR000764">
    <property type="entry name" value="Uridine_kinase-like"/>
</dbReference>
<protein>
    <recommendedName>
        <fullName evidence="3">uridine/cytidine kinase</fullName>
        <ecNumber evidence="3">2.7.1.48</ecNumber>
    </recommendedName>
</protein>
<comment type="pathway">
    <text evidence="1">Pyrimidine metabolism; UMP biosynthesis via salvage pathway; UMP from uridine: step 1/1.</text>
</comment>
<evidence type="ECO:0000256" key="1">
    <source>
        <dbReference type="ARBA" id="ARBA00004690"/>
    </source>
</evidence>
<evidence type="ECO:0000256" key="4">
    <source>
        <dbReference type="ARBA" id="ARBA00022679"/>
    </source>
</evidence>
<dbReference type="PANTHER" id="PTHR10285">
    <property type="entry name" value="URIDINE KINASE"/>
    <property type="match status" value="1"/>
</dbReference>
<dbReference type="AlphaFoldDB" id="A0A8K0P8L4"/>
<dbReference type="CDD" id="cd02023">
    <property type="entry name" value="UMPK"/>
    <property type="match status" value="1"/>
</dbReference>
<accession>A0A8K0P8L4</accession>
<evidence type="ECO:0000256" key="9">
    <source>
        <dbReference type="SAM" id="Phobius"/>
    </source>
</evidence>
<evidence type="ECO:0000256" key="6">
    <source>
        <dbReference type="ARBA" id="ARBA00022777"/>
    </source>
</evidence>
<dbReference type="EMBL" id="KZ309257">
    <property type="protein sequence ID" value="KAG8237981.1"/>
    <property type="molecule type" value="Genomic_DNA"/>
</dbReference>
<evidence type="ECO:0000256" key="2">
    <source>
        <dbReference type="ARBA" id="ARBA00005408"/>
    </source>
</evidence>
<feature type="domain" description="Phosphoribulokinase/uridine kinase" evidence="10">
    <location>
        <begin position="20"/>
        <end position="168"/>
    </location>
</feature>
<dbReference type="SUPFAM" id="SSF52540">
    <property type="entry name" value="P-loop containing nucleoside triphosphate hydrolases"/>
    <property type="match status" value="1"/>
</dbReference>
<dbReference type="GO" id="GO:0005524">
    <property type="term" value="F:ATP binding"/>
    <property type="evidence" value="ECO:0007669"/>
    <property type="project" value="InterPro"/>
</dbReference>
<dbReference type="EC" id="2.7.1.48" evidence="3"/>
<evidence type="ECO:0000256" key="5">
    <source>
        <dbReference type="ARBA" id="ARBA00022741"/>
    </source>
</evidence>
<comment type="catalytic activity">
    <reaction evidence="7">
        <text>cytidine + ATP = CMP + ADP + H(+)</text>
        <dbReference type="Rhea" id="RHEA:24674"/>
        <dbReference type="ChEBI" id="CHEBI:15378"/>
        <dbReference type="ChEBI" id="CHEBI:17562"/>
        <dbReference type="ChEBI" id="CHEBI:30616"/>
        <dbReference type="ChEBI" id="CHEBI:60377"/>
        <dbReference type="ChEBI" id="CHEBI:456216"/>
        <dbReference type="EC" id="2.7.1.48"/>
    </reaction>
</comment>
<feature type="transmembrane region" description="Helical" evidence="9">
    <location>
        <begin position="237"/>
        <end position="255"/>
    </location>
</feature>
<dbReference type="InterPro" id="IPR006083">
    <property type="entry name" value="PRK/URK"/>
</dbReference>
<dbReference type="InterPro" id="IPR029057">
    <property type="entry name" value="PRTase-like"/>
</dbReference>
<proteinExistence type="inferred from homology"/>
<dbReference type="GO" id="GO:0004849">
    <property type="term" value="F:uridine kinase activity"/>
    <property type="evidence" value="ECO:0007669"/>
    <property type="project" value="UniProtKB-EC"/>
</dbReference>
<dbReference type="Pfam" id="PF00485">
    <property type="entry name" value="PRK"/>
    <property type="match status" value="1"/>
</dbReference>
<keyword evidence="5" id="KW-0547">Nucleotide-binding</keyword>
<reference evidence="12" key="1">
    <citation type="submission" date="2013-04" db="EMBL/GenBank/DDBJ databases">
        <authorList>
            <person name="Qu J."/>
            <person name="Murali S.C."/>
            <person name="Bandaranaike D."/>
            <person name="Bellair M."/>
            <person name="Blankenburg K."/>
            <person name="Chao H."/>
            <person name="Dinh H."/>
            <person name="Doddapaneni H."/>
            <person name="Downs B."/>
            <person name="Dugan-Rocha S."/>
            <person name="Elkadiri S."/>
            <person name="Gnanaolivu R.D."/>
            <person name="Hernandez B."/>
            <person name="Javaid M."/>
            <person name="Jayaseelan J.C."/>
            <person name="Lee S."/>
            <person name="Li M."/>
            <person name="Ming W."/>
            <person name="Munidasa M."/>
            <person name="Muniz J."/>
            <person name="Nguyen L."/>
            <person name="Ongeri F."/>
            <person name="Osuji N."/>
            <person name="Pu L.-L."/>
            <person name="Puazo M."/>
            <person name="Qu C."/>
            <person name="Quiroz J."/>
            <person name="Raj R."/>
            <person name="Weissenberger G."/>
            <person name="Xin Y."/>
            <person name="Zou X."/>
            <person name="Han Y."/>
            <person name="Richards S."/>
            <person name="Worley K."/>
            <person name="Muzny D."/>
            <person name="Gibbs R."/>
        </authorList>
    </citation>
    <scope>NUCLEOTIDE SEQUENCE</scope>
    <source>
        <strain evidence="12">Sampled in the wild</strain>
    </source>
</reference>
<evidence type="ECO:0000256" key="8">
    <source>
        <dbReference type="ARBA" id="ARBA00048909"/>
    </source>
</evidence>
<name>A0A8K0P8L4_LADFU</name>
<evidence type="ECO:0000313" key="13">
    <source>
        <dbReference type="Proteomes" id="UP000792457"/>
    </source>
</evidence>
<keyword evidence="6" id="KW-0418">Kinase</keyword>
<dbReference type="GO" id="GO:0044206">
    <property type="term" value="P:UMP salvage"/>
    <property type="evidence" value="ECO:0007669"/>
    <property type="project" value="UniProtKB-UniPathway"/>
</dbReference>
<dbReference type="Proteomes" id="UP000792457">
    <property type="component" value="Unassembled WGS sequence"/>
</dbReference>
<dbReference type="UniPathway" id="UPA00574">
    <property type="reaction ID" value="UER00637"/>
</dbReference>
<evidence type="ECO:0000259" key="11">
    <source>
        <dbReference type="Pfam" id="PF14681"/>
    </source>
</evidence>
<comment type="similarity">
    <text evidence="2">Belongs to the uridine kinase family.</text>
</comment>
<dbReference type="InterPro" id="IPR027417">
    <property type="entry name" value="P-loop_NTPase"/>
</dbReference>
<keyword evidence="9" id="KW-0472">Membrane</keyword>
<dbReference type="Pfam" id="PF14681">
    <property type="entry name" value="UPRTase"/>
    <property type="match status" value="1"/>
</dbReference>
<keyword evidence="4" id="KW-0808">Transferase</keyword>
<keyword evidence="13" id="KW-1185">Reference proteome</keyword>
<feature type="domain" description="Phosphoribosyltransferase" evidence="11">
    <location>
        <begin position="208"/>
        <end position="252"/>
    </location>
</feature>
<dbReference type="Gene3D" id="3.40.50.2020">
    <property type="match status" value="1"/>
</dbReference>
<evidence type="ECO:0000256" key="7">
    <source>
        <dbReference type="ARBA" id="ARBA00047436"/>
    </source>
</evidence>
<evidence type="ECO:0000259" key="10">
    <source>
        <dbReference type="Pfam" id="PF00485"/>
    </source>
</evidence>
<sequence>MLILSIGNVVTIIMISWVLNDKQHDLAAANDYNFDHPDAFDFELLIATLKRLKEGRKVEVPIYNFVTHSRENRTKTMYGANVIIFEGILCFYNSEVLKMLDMKVFVDTDSDIRLARRLRRDITQRGRELVGVLKQYCAYVKPSFDYYIAPSMTHADIIVPRGGENAVAIELIVQHVHTRLQERGLKLRENLVSSCIKKSLPQSLYKLPSTPQIQGLHTFIRNKDTPRDEFIFYSKRLMRLVIEFTLSLFPFKVIFPLRYFLPFSHCNKHIYTIFDGIFYFSSCNHKLILIKIVQYLNHTSFTIAEVGKTVMKAKLLHVRCVSHIFSLNLRKKLYVSIYIKQIFCGFFVGLFMVFLWI</sequence>
<dbReference type="InterPro" id="IPR000836">
    <property type="entry name" value="PRTase_dom"/>
</dbReference>
<gene>
    <name evidence="12" type="ORF">J437_LFUL018006</name>
</gene>
<dbReference type="PRINTS" id="PR00988">
    <property type="entry name" value="URIDINKINASE"/>
</dbReference>
<reference evidence="12" key="2">
    <citation type="submission" date="2017-10" db="EMBL/GenBank/DDBJ databases">
        <title>Ladona fulva Genome sequencing and assembly.</title>
        <authorList>
            <person name="Murali S."/>
            <person name="Richards S."/>
            <person name="Bandaranaike D."/>
            <person name="Bellair M."/>
            <person name="Blankenburg K."/>
            <person name="Chao H."/>
            <person name="Dinh H."/>
            <person name="Doddapaneni H."/>
            <person name="Dugan-Rocha S."/>
            <person name="Elkadiri S."/>
            <person name="Gnanaolivu R."/>
            <person name="Hernandez B."/>
            <person name="Skinner E."/>
            <person name="Javaid M."/>
            <person name="Lee S."/>
            <person name="Li M."/>
            <person name="Ming W."/>
            <person name="Munidasa M."/>
            <person name="Muniz J."/>
            <person name="Nguyen L."/>
            <person name="Hughes D."/>
            <person name="Osuji N."/>
            <person name="Pu L.-L."/>
            <person name="Puazo M."/>
            <person name="Qu C."/>
            <person name="Quiroz J."/>
            <person name="Raj R."/>
            <person name="Weissenberger G."/>
            <person name="Xin Y."/>
            <person name="Zou X."/>
            <person name="Han Y."/>
            <person name="Worley K."/>
            <person name="Muzny D."/>
            <person name="Gibbs R."/>
        </authorList>
    </citation>
    <scope>NUCLEOTIDE SEQUENCE</scope>
    <source>
        <strain evidence="12">Sampled in the wild</strain>
    </source>
</reference>
<dbReference type="SUPFAM" id="SSF53271">
    <property type="entry name" value="PRTase-like"/>
    <property type="match status" value="1"/>
</dbReference>
<feature type="transmembrane region" description="Helical" evidence="9">
    <location>
        <begin position="337"/>
        <end position="356"/>
    </location>
</feature>
<dbReference type="Gene3D" id="3.40.50.300">
    <property type="entry name" value="P-loop containing nucleotide triphosphate hydrolases"/>
    <property type="match status" value="1"/>
</dbReference>
<comment type="caution">
    <text evidence="12">The sequence shown here is derived from an EMBL/GenBank/DDBJ whole genome shotgun (WGS) entry which is preliminary data.</text>
</comment>
<dbReference type="OrthoDB" id="10257085at2759"/>